<protein>
    <recommendedName>
        <fullName evidence="10">snRNA-activating protein complex subunit</fullName>
    </recommendedName>
</protein>
<name>A0AA41W3B0_PAPNU</name>
<dbReference type="GO" id="GO:0000978">
    <property type="term" value="F:RNA polymerase II cis-regulatory region sequence-specific DNA binding"/>
    <property type="evidence" value="ECO:0007669"/>
    <property type="project" value="TreeGrafter"/>
</dbReference>
<evidence type="ECO:0000256" key="5">
    <source>
        <dbReference type="ARBA" id="ARBA00023163"/>
    </source>
</evidence>
<reference evidence="8" key="1">
    <citation type="submission" date="2022-03" db="EMBL/GenBank/DDBJ databases">
        <title>A functionally conserved STORR gene fusion in Papaver species that diverged 16.8 million years ago.</title>
        <authorList>
            <person name="Catania T."/>
        </authorList>
    </citation>
    <scope>NUCLEOTIDE SEQUENCE</scope>
    <source>
        <strain evidence="8">S-191538</strain>
    </source>
</reference>
<keyword evidence="5" id="KW-0804">Transcription</keyword>
<dbReference type="GO" id="GO:0019185">
    <property type="term" value="C:snRNA-activating protein complex"/>
    <property type="evidence" value="ECO:0007669"/>
    <property type="project" value="TreeGrafter"/>
</dbReference>
<comment type="caution">
    <text evidence="8">The sequence shown here is derived from an EMBL/GenBank/DDBJ whole genome shotgun (WGS) entry which is preliminary data.</text>
</comment>
<dbReference type="EMBL" id="JAJJMA010345998">
    <property type="protein sequence ID" value="MCL7052084.1"/>
    <property type="molecule type" value="Genomic_DNA"/>
</dbReference>
<evidence type="ECO:0000256" key="7">
    <source>
        <dbReference type="SAM" id="MobiDB-lite"/>
    </source>
</evidence>
<comment type="similarity">
    <text evidence="2">Belongs to the SNAPC3/SRD2 family.</text>
</comment>
<feature type="region of interest" description="Disordered" evidence="7">
    <location>
        <begin position="128"/>
        <end position="172"/>
    </location>
</feature>
<keyword evidence="3" id="KW-0805">Transcription regulation</keyword>
<accession>A0AA41W3B0</accession>
<keyword evidence="6" id="KW-0539">Nucleus</keyword>
<sequence length="493" mass="56833">MELVDYSIEEGLGEEDEQFVCSSIARGGPIYIPNLTSPLIRPSRFEDLVLEELKILKAESCVDLCEEDLSVDELKIYTEEELVEKALQEAFLNNDDENEPPCVLEDLSIGMNKDHDFGTSCRESAHLESSEKRINTSTSSDGSLVQVSNPDSSSGILVESNKKRSRKRGRKFDRDCRGAELERYTAKMKQLARLKQKQDEDRVAARLHSFNGSCNALVPCSENIERMRTLRFVNSSVKMKPSNTREHVSISSQEVVLCVEIYHCIKKRVKTQEFLVLGKQTLAELRDRIYCPTDQLMQKEKQSDPSGYFLIEDVFCNDLRDPDAVDYSAPIFDWLKNSKKEALEKWDWILSGPLQAKEKALFGDTKTTHLPDFKAVDMHKIRFCDLSCQLGAGYIYCHQGDCKHFIVLRDMRLIHSEDEQNRAAYPVLMFQLKARFEKCSVCKIYRATKVTVEDKKAQENPSYFCDNCYYLLHYKEDGSLLYDDYTVYDYHRD</sequence>
<comment type="subcellular location">
    <subcellularLocation>
        <location evidence="1">Nucleus</location>
    </subcellularLocation>
</comment>
<dbReference type="Proteomes" id="UP001177140">
    <property type="component" value="Unassembled WGS sequence"/>
</dbReference>
<dbReference type="PANTHER" id="PTHR13421:SF16">
    <property type="entry name" value="SNRNA-ACTIVATING PROTEIN COMPLEX SUBUNIT 3"/>
    <property type="match status" value="1"/>
</dbReference>
<evidence type="ECO:0000256" key="4">
    <source>
        <dbReference type="ARBA" id="ARBA00023125"/>
    </source>
</evidence>
<dbReference type="GO" id="GO:0042796">
    <property type="term" value="P:snRNA transcription by RNA polymerase III"/>
    <property type="evidence" value="ECO:0007669"/>
    <property type="project" value="TreeGrafter"/>
</dbReference>
<evidence type="ECO:0000313" key="8">
    <source>
        <dbReference type="EMBL" id="MCL7052084.1"/>
    </source>
</evidence>
<gene>
    <name evidence="8" type="ORF">MKW94_009062</name>
</gene>
<dbReference type="GO" id="GO:0003681">
    <property type="term" value="F:bent DNA binding"/>
    <property type="evidence" value="ECO:0007669"/>
    <property type="project" value="TreeGrafter"/>
</dbReference>
<dbReference type="GO" id="GO:0001046">
    <property type="term" value="F:core promoter sequence-specific DNA binding"/>
    <property type="evidence" value="ECO:0007669"/>
    <property type="project" value="TreeGrafter"/>
</dbReference>
<dbReference type="AlphaFoldDB" id="A0AA41W3B0"/>
<dbReference type="PANTHER" id="PTHR13421">
    <property type="entry name" value="SNRNA-ACTIVATING PROTEIN COMPLEX SUBUNIT 3"/>
    <property type="match status" value="1"/>
</dbReference>
<evidence type="ECO:0000256" key="3">
    <source>
        <dbReference type="ARBA" id="ARBA00023015"/>
    </source>
</evidence>
<dbReference type="Pfam" id="PF12251">
    <property type="entry name" value="SNAPC3"/>
    <property type="match status" value="1"/>
</dbReference>
<keyword evidence="9" id="KW-1185">Reference proteome</keyword>
<evidence type="ECO:0008006" key="10">
    <source>
        <dbReference type="Google" id="ProtNLM"/>
    </source>
</evidence>
<dbReference type="GO" id="GO:0005634">
    <property type="term" value="C:nucleus"/>
    <property type="evidence" value="ECO:0007669"/>
    <property type="project" value="UniProtKB-SubCell"/>
</dbReference>
<feature type="compositionally biased region" description="Polar residues" evidence="7">
    <location>
        <begin position="135"/>
        <end position="155"/>
    </location>
</feature>
<evidence type="ECO:0000313" key="9">
    <source>
        <dbReference type="Proteomes" id="UP001177140"/>
    </source>
</evidence>
<evidence type="ECO:0000256" key="2">
    <source>
        <dbReference type="ARBA" id="ARBA00010410"/>
    </source>
</evidence>
<evidence type="ECO:0000256" key="1">
    <source>
        <dbReference type="ARBA" id="ARBA00004123"/>
    </source>
</evidence>
<dbReference type="InterPro" id="IPR022042">
    <property type="entry name" value="snRNA-activating_su3"/>
</dbReference>
<keyword evidence="4" id="KW-0238">DNA-binding</keyword>
<dbReference type="GO" id="GO:0001006">
    <property type="term" value="F:RNA polymerase III type 3 promoter sequence-specific DNA binding"/>
    <property type="evidence" value="ECO:0007669"/>
    <property type="project" value="TreeGrafter"/>
</dbReference>
<dbReference type="GO" id="GO:0042795">
    <property type="term" value="P:snRNA transcription by RNA polymerase II"/>
    <property type="evidence" value="ECO:0007669"/>
    <property type="project" value="TreeGrafter"/>
</dbReference>
<organism evidence="8 9">
    <name type="scientific">Papaver nudicaule</name>
    <name type="common">Iceland poppy</name>
    <dbReference type="NCBI Taxonomy" id="74823"/>
    <lineage>
        <taxon>Eukaryota</taxon>
        <taxon>Viridiplantae</taxon>
        <taxon>Streptophyta</taxon>
        <taxon>Embryophyta</taxon>
        <taxon>Tracheophyta</taxon>
        <taxon>Spermatophyta</taxon>
        <taxon>Magnoliopsida</taxon>
        <taxon>Ranunculales</taxon>
        <taxon>Papaveraceae</taxon>
        <taxon>Papaveroideae</taxon>
        <taxon>Papaver</taxon>
    </lineage>
</organism>
<proteinExistence type="inferred from homology"/>
<evidence type="ECO:0000256" key="6">
    <source>
        <dbReference type="ARBA" id="ARBA00023242"/>
    </source>
</evidence>